<evidence type="ECO:0000256" key="11">
    <source>
        <dbReference type="ARBA" id="ARBA00044903"/>
    </source>
</evidence>
<evidence type="ECO:0000313" key="21">
    <source>
        <dbReference type="EMBL" id="KIM25377.1"/>
    </source>
</evidence>
<dbReference type="InterPro" id="IPR052187">
    <property type="entry name" value="MFSD1"/>
</dbReference>
<dbReference type="GO" id="GO:0016020">
    <property type="term" value="C:membrane"/>
    <property type="evidence" value="ECO:0007669"/>
    <property type="project" value="UniProtKB-SubCell"/>
</dbReference>
<dbReference type="HOGENOM" id="CLU_020376_0_0_1"/>
<comment type="catalytic activity">
    <reaction evidence="5">
        <text>L-alpha-aminoacyl-L-histidine(out) = L-alpha-aminoacyl-L-histidine(in)</text>
        <dbReference type="Rhea" id="RHEA:79375"/>
        <dbReference type="ChEBI" id="CHEBI:229967"/>
    </reaction>
</comment>
<reference evidence="22" key="2">
    <citation type="submission" date="2015-01" db="EMBL/GenBank/DDBJ databases">
        <title>Evolutionary Origins and Diversification of the Mycorrhizal Mutualists.</title>
        <authorList>
            <consortium name="DOE Joint Genome Institute"/>
            <consortium name="Mycorrhizal Genomics Consortium"/>
            <person name="Kohler A."/>
            <person name="Kuo A."/>
            <person name="Nagy L.G."/>
            <person name="Floudas D."/>
            <person name="Copeland A."/>
            <person name="Barry K.W."/>
            <person name="Cichocki N."/>
            <person name="Veneault-Fourrey C."/>
            <person name="LaButti K."/>
            <person name="Lindquist E.A."/>
            <person name="Lipzen A."/>
            <person name="Lundell T."/>
            <person name="Morin E."/>
            <person name="Murat C."/>
            <person name="Riley R."/>
            <person name="Ohm R."/>
            <person name="Sun H."/>
            <person name="Tunlid A."/>
            <person name="Henrissat B."/>
            <person name="Grigoriev I.V."/>
            <person name="Hibbett D.S."/>
            <person name="Martin F."/>
        </authorList>
    </citation>
    <scope>NUCLEOTIDE SEQUENCE [LARGE SCALE GENOMIC DNA]</scope>
    <source>
        <strain evidence="22">MAFF 305830</strain>
    </source>
</reference>
<comment type="catalytic activity">
    <reaction evidence="11">
        <text>L-arginyl-glycine(out) = L-arginyl-glycine(in)</text>
        <dbReference type="Rhea" id="RHEA:79391"/>
        <dbReference type="ChEBI" id="CHEBI:229955"/>
    </reaction>
</comment>
<evidence type="ECO:0000256" key="8">
    <source>
        <dbReference type="ARBA" id="ARBA00044898"/>
    </source>
</evidence>
<feature type="transmembrane region" description="Helical" evidence="20">
    <location>
        <begin position="66"/>
        <end position="85"/>
    </location>
</feature>
<gene>
    <name evidence="21" type="ORF">M408DRAFT_74261</name>
</gene>
<feature type="transmembrane region" description="Helical" evidence="20">
    <location>
        <begin position="397"/>
        <end position="419"/>
    </location>
</feature>
<dbReference type="SUPFAM" id="SSF103473">
    <property type="entry name" value="MFS general substrate transporter"/>
    <property type="match status" value="1"/>
</dbReference>
<dbReference type="InterPro" id="IPR036259">
    <property type="entry name" value="MFS_trans_sf"/>
</dbReference>
<evidence type="ECO:0000256" key="2">
    <source>
        <dbReference type="ARBA" id="ARBA00044876"/>
    </source>
</evidence>
<evidence type="ECO:0000256" key="18">
    <source>
        <dbReference type="ARBA" id="ARBA00046376"/>
    </source>
</evidence>
<keyword evidence="22" id="KW-1185">Reference proteome</keyword>
<comment type="catalytic activity">
    <reaction evidence="13">
        <text>L-alanyl-L-lysine(out) = L-alanyl-L-lysine(in)</text>
        <dbReference type="Rhea" id="RHEA:79415"/>
        <dbReference type="ChEBI" id="CHEBI:192470"/>
    </reaction>
</comment>
<comment type="catalytic activity">
    <reaction evidence="6">
        <text>L-lysyl-L-alpha-amino acid(out) = L-lysyl-L-alpha-amino acid(in)</text>
        <dbReference type="Rhea" id="RHEA:79387"/>
        <dbReference type="ChEBI" id="CHEBI:229965"/>
    </reaction>
</comment>
<comment type="catalytic activity">
    <reaction evidence="4">
        <text>L-alpha-aminoacyl-L-arginine(out) = L-alpha-aminoacyl-L-arginine(in)</text>
        <dbReference type="Rhea" id="RHEA:79367"/>
        <dbReference type="ChEBI" id="CHEBI:229968"/>
    </reaction>
</comment>
<feature type="non-terminal residue" evidence="21">
    <location>
        <position position="487"/>
    </location>
</feature>
<comment type="catalytic activity">
    <reaction evidence="8">
        <text>L-aspartyl-L-lysine(out) = L-aspartyl-L-lysine(in)</text>
        <dbReference type="Rhea" id="RHEA:79411"/>
        <dbReference type="ChEBI" id="CHEBI:229953"/>
    </reaction>
</comment>
<dbReference type="Pfam" id="PF07690">
    <property type="entry name" value="MFS_1"/>
    <property type="match status" value="1"/>
</dbReference>
<accession>A0A0C2X7Y7</accession>
<dbReference type="EMBL" id="KN824314">
    <property type="protein sequence ID" value="KIM25377.1"/>
    <property type="molecule type" value="Genomic_DNA"/>
</dbReference>
<evidence type="ECO:0000256" key="16">
    <source>
        <dbReference type="ARBA" id="ARBA00045018"/>
    </source>
</evidence>
<dbReference type="PANTHER" id="PTHR23512:SF12">
    <property type="entry name" value="TRANSPORTER, PUTATIVE (AFU_ORTHOLOGUE AFUA_4G00260)-RELATED"/>
    <property type="match status" value="1"/>
</dbReference>
<feature type="transmembrane region" description="Helical" evidence="20">
    <location>
        <begin position="157"/>
        <end position="176"/>
    </location>
</feature>
<dbReference type="Gene3D" id="1.20.1250.20">
    <property type="entry name" value="MFS general substrate transporter like domains"/>
    <property type="match status" value="1"/>
</dbReference>
<evidence type="ECO:0000256" key="1">
    <source>
        <dbReference type="ARBA" id="ARBA00004141"/>
    </source>
</evidence>
<evidence type="ECO:0000256" key="14">
    <source>
        <dbReference type="ARBA" id="ARBA00044924"/>
    </source>
</evidence>
<feature type="transmembrane region" description="Helical" evidence="20">
    <location>
        <begin position="365"/>
        <end position="385"/>
    </location>
</feature>
<dbReference type="AlphaFoldDB" id="A0A0C2X7Y7"/>
<dbReference type="GO" id="GO:0022857">
    <property type="term" value="F:transmembrane transporter activity"/>
    <property type="evidence" value="ECO:0007669"/>
    <property type="project" value="InterPro"/>
</dbReference>
<feature type="transmembrane region" description="Helical" evidence="20">
    <location>
        <begin position="105"/>
        <end position="126"/>
    </location>
</feature>
<keyword evidence="20" id="KW-0812">Transmembrane</keyword>
<evidence type="ECO:0000313" key="22">
    <source>
        <dbReference type="Proteomes" id="UP000054097"/>
    </source>
</evidence>
<dbReference type="PANTHER" id="PTHR23512">
    <property type="entry name" value="MAJOR FACILITATOR SUPERFAMILY DOMAIN-CONTAINING PROTEIN 1"/>
    <property type="match status" value="1"/>
</dbReference>
<comment type="catalytic activity">
    <reaction evidence="12">
        <text>L-histidyl-L-alpha-amino acid(out) = L-histidyl-L-alpha-amino acid(in)</text>
        <dbReference type="Rhea" id="RHEA:79379"/>
        <dbReference type="ChEBI" id="CHEBI:229964"/>
    </reaction>
</comment>
<comment type="catalytic activity">
    <reaction evidence="3">
        <text>L-histidyl-glycine(out) = L-histidyl-glycine(in)</text>
        <dbReference type="Rhea" id="RHEA:79395"/>
        <dbReference type="ChEBI" id="CHEBI:229957"/>
    </reaction>
</comment>
<evidence type="ECO:0000256" key="20">
    <source>
        <dbReference type="SAM" id="Phobius"/>
    </source>
</evidence>
<feature type="transmembrane region" description="Helical" evidence="20">
    <location>
        <begin position="224"/>
        <end position="243"/>
    </location>
</feature>
<feature type="region of interest" description="Disordered" evidence="19">
    <location>
        <begin position="1"/>
        <end position="34"/>
    </location>
</feature>
<name>A0A0C2X7Y7_SERVB</name>
<sequence length="487" mass="52741">MRGRSLELNTSGNINTVSNTNDSSSSDTDDDEPVEQLEAEALINPANIAENEPEEHKWHRFIMRTLALLCAMSLSIGSHFGSYFLGPLKSRLAREIGTSNAEFSLMIAAFDLNSTWTPLVGGLLVYRFGTARSSIVATFVILLGQTILLIGDWMENVACMCAGLFIFGLGISPLAVETIVVRFFASHGLGLSLAIGLIAGKGASFVSARVSYPLSQRFGPSAPFVLSTFLALFSFGVNLIYLASSAWLARGAGVQLEPGERPRRDRLGALMTDDEAVLRVAEKRKVKLKDMARFGDVFWLYIALNVLCGAIWSPFLHLASNIIEQRYNMSEAEASKQASLLLAGSLFLYPICGLLTDRLKHGSTVFILFTISSFLTLICYAWLALPPSWTTTPLPAMLSFSGGHGFSTLLMVILVPHILPLSHVSTGLGAHKSIEKAGSTTSQTLAGLLLDLKGKKKPESPNKPSALEDPSKSLQSIQILLVVYLLI</sequence>
<evidence type="ECO:0000256" key="12">
    <source>
        <dbReference type="ARBA" id="ARBA00044912"/>
    </source>
</evidence>
<evidence type="ECO:0000256" key="4">
    <source>
        <dbReference type="ARBA" id="ARBA00044881"/>
    </source>
</evidence>
<reference evidence="21 22" key="1">
    <citation type="submission" date="2014-04" db="EMBL/GenBank/DDBJ databases">
        <authorList>
            <consortium name="DOE Joint Genome Institute"/>
            <person name="Kuo A."/>
            <person name="Zuccaro A."/>
            <person name="Kohler A."/>
            <person name="Nagy L.G."/>
            <person name="Floudas D."/>
            <person name="Copeland A."/>
            <person name="Barry K.W."/>
            <person name="Cichocki N."/>
            <person name="Veneault-Fourrey C."/>
            <person name="LaButti K."/>
            <person name="Lindquist E.A."/>
            <person name="Lipzen A."/>
            <person name="Lundell T."/>
            <person name="Morin E."/>
            <person name="Murat C."/>
            <person name="Sun H."/>
            <person name="Tunlid A."/>
            <person name="Henrissat B."/>
            <person name="Grigoriev I.V."/>
            <person name="Hibbett D.S."/>
            <person name="Martin F."/>
            <person name="Nordberg H.P."/>
            <person name="Cantor M.N."/>
            <person name="Hua S.X."/>
        </authorList>
    </citation>
    <scope>NUCLEOTIDE SEQUENCE [LARGE SCALE GENOMIC DNA]</scope>
    <source>
        <strain evidence="21 22">MAFF 305830</strain>
    </source>
</reference>
<keyword evidence="20" id="KW-0472">Membrane</keyword>
<organism evidence="21 22">
    <name type="scientific">Serendipita vermifera MAFF 305830</name>
    <dbReference type="NCBI Taxonomy" id="933852"/>
    <lineage>
        <taxon>Eukaryota</taxon>
        <taxon>Fungi</taxon>
        <taxon>Dikarya</taxon>
        <taxon>Basidiomycota</taxon>
        <taxon>Agaricomycotina</taxon>
        <taxon>Agaricomycetes</taxon>
        <taxon>Sebacinales</taxon>
        <taxon>Serendipitaceae</taxon>
        <taxon>Serendipita</taxon>
    </lineage>
</organism>
<evidence type="ECO:0000256" key="5">
    <source>
        <dbReference type="ARBA" id="ARBA00044884"/>
    </source>
</evidence>
<comment type="function">
    <text evidence="17">Lysosomal dipeptide uniporter that selectively exports lysine, arginine or histidine-containing dipeptides with a net positive charge from the lysosome lumen into the cytosol. Could play a role in a specific type of protein O-glycosylation indirectly regulating macrophages migration and tissue invasion. Also essential for liver homeostasis.</text>
</comment>
<feature type="transmembrane region" description="Helical" evidence="20">
    <location>
        <begin position="297"/>
        <end position="318"/>
    </location>
</feature>
<evidence type="ECO:0000256" key="13">
    <source>
        <dbReference type="ARBA" id="ARBA00044919"/>
    </source>
</evidence>
<evidence type="ECO:0000256" key="15">
    <source>
        <dbReference type="ARBA" id="ARBA00044985"/>
    </source>
</evidence>
<proteinExistence type="predicted"/>
<comment type="subunit">
    <text evidence="18">Homodimer. Interacts with lysosomal protein GLMP (via lumenal domain); the interaction starts while both proteins are still in the endoplasmic reticulum and is required for stabilization of MFSD1 in lysosomes but has no direct effect on its targeting to lysosomes or transporter activity.</text>
</comment>
<comment type="subcellular location">
    <subcellularLocation>
        <location evidence="1">Membrane</location>
        <topology evidence="1">Multi-pass membrane protein</topology>
    </subcellularLocation>
</comment>
<comment type="catalytic activity">
    <reaction evidence="10">
        <text>L-lysyl-L-lysine(out) = L-lysyl-L-lysine(in)</text>
        <dbReference type="Rhea" id="RHEA:79403"/>
        <dbReference type="ChEBI" id="CHEBI:229956"/>
    </reaction>
</comment>
<comment type="catalytic activity">
    <reaction evidence="9">
        <text>L-arginyl-L-alpha-amino acid(out) = L-arginyl-L-alpha-amino acid(in)</text>
        <dbReference type="Rhea" id="RHEA:79371"/>
        <dbReference type="ChEBI" id="CHEBI:84315"/>
    </reaction>
</comment>
<comment type="catalytic activity">
    <reaction evidence="14">
        <text>L-lysyl-glycine(out) = L-lysyl-glycine(in)</text>
        <dbReference type="Rhea" id="RHEA:79407"/>
        <dbReference type="ChEBI" id="CHEBI:191202"/>
    </reaction>
</comment>
<evidence type="ECO:0000256" key="9">
    <source>
        <dbReference type="ARBA" id="ARBA00044899"/>
    </source>
</evidence>
<evidence type="ECO:0000256" key="6">
    <source>
        <dbReference type="ARBA" id="ARBA00044891"/>
    </source>
</evidence>
<feature type="transmembrane region" description="Helical" evidence="20">
    <location>
        <begin position="133"/>
        <end position="151"/>
    </location>
</feature>
<dbReference type="STRING" id="933852.A0A0C2X7Y7"/>
<dbReference type="InterPro" id="IPR011701">
    <property type="entry name" value="MFS"/>
</dbReference>
<evidence type="ECO:0000256" key="3">
    <source>
        <dbReference type="ARBA" id="ARBA00044878"/>
    </source>
</evidence>
<comment type="catalytic activity">
    <reaction evidence="7">
        <text>L-alpha-aminoacyl-L-lysine(out) = L-alpha-aminoacyl-L-lysine(in)</text>
        <dbReference type="Rhea" id="RHEA:79383"/>
        <dbReference type="ChEBI" id="CHEBI:229966"/>
    </reaction>
</comment>
<comment type="catalytic activity">
    <reaction evidence="2">
        <text>L-lysyl-L-alanine(out) = L-lysyl-L-alanine(in)</text>
        <dbReference type="Rhea" id="RHEA:79399"/>
        <dbReference type="ChEBI" id="CHEBI:229954"/>
    </reaction>
</comment>
<feature type="compositionally biased region" description="Low complexity" evidence="19">
    <location>
        <begin position="15"/>
        <end position="26"/>
    </location>
</feature>
<feature type="transmembrane region" description="Helical" evidence="20">
    <location>
        <begin position="188"/>
        <end position="212"/>
    </location>
</feature>
<protein>
    <recommendedName>
        <fullName evidence="15">Lysosomal dipeptide transporter MFSD1</fullName>
    </recommendedName>
    <alternativeName>
        <fullName evidence="16">Major facilitator superfamily domain-containing protein 1</fullName>
    </alternativeName>
</protein>
<evidence type="ECO:0000256" key="7">
    <source>
        <dbReference type="ARBA" id="ARBA00044893"/>
    </source>
</evidence>
<keyword evidence="20" id="KW-1133">Transmembrane helix</keyword>
<feature type="transmembrane region" description="Helical" evidence="20">
    <location>
        <begin position="338"/>
        <end position="356"/>
    </location>
</feature>
<evidence type="ECO:0000256" key="19">
    <source>
        <dbReference type="SAM" id="MobiDB-lite"/>
    </source>
</evidence>
<dbReference type="OrthoDB" id="10255148at2759"/>
<evidence type="ECO:0000256" key="17">
    <source>
        <dbReference type="ARBA" id="ARBA00045709"/>
    </source>
</evidence>
<evidence type="ECO:0000256" key="10">
    <source>
        <dbReference type="ARBA" id="ARBA00044900"/>
    </source>
</evidence>
<dbReference type="Proteomes" id="UP000054097">
    <property type="component" value="Unassembled WGS sequence"/>
</dbReference>